<evidence type="ECO:0000259" key="6">
    <source>
        <dbReference type="Pfam" id="PF04545"/>
    </source>
</evidence>
<dbReference type="EMBL" id="AGBF01000117">
    <property type="protein sequence ID" value="EGX56902.1"/>
    <property type="molecule type" value="Genomic_DNA"/>
</dbReference>
<comment type="similarity">
    <text evidence="1">Belongs to the sigma-70 factor family. ECF subfamily.</text>
</comment>
<keyword evidence="2" id="KW-0805">Transcription regulation</keyword>
<evidence type="ECO:0000256" key="2">
    <source>
        <dbReference type="ARBA" id="ARBA00023015"/>
    </source>
</evidence>
<evidence type="ECO:0000313" key="8">
    <source>
        <dbReference type="Proteomes" id="UP000004217"/>
    </source>
</evidence>
<accession>G2GHX9</accession>
<dbReference type="InterPro" id="IPR007630">
    <property type="entry name" value="RNA_pol_sigma70_r4"/>
</dbReference>
<dbReference type="PANTHER" id="PTHR43133">
    <property type="entry name" value="RNA POLYMERASE ECF-TYPE SIGMA FACTO"/>
    <property type="match status" value="1"/>
</dbReference>
<dbReference type="GO" id="GO:0006352">
    <property type="term" value="P:DNA-templated transcription initiation"/>
    <property type="evidence" value="ECO:0007669"/>
    <property type="project" value="InterPro"/>
</dbReference>
<dbReference type="PANTHER" id="PTHR43133:SF62">
    <property type="entry name" value="RNA POLYMERASE SIGMA FACTOR SIGZ"/>
    <property type="match status" value="1"/>
</dbReference>
<keyword evidence="4" id="KW-0804">Transcription</keyword>
<protein>
    <submittedName>
        <fullName evidence="7">ECF subfamily RNA polymerase sigma factor</fullName>
    </submittedName>
</protein>
<keyword evidence="3" id="KW-0731">Sigma factor</keyword>
<dbReference type="InterPro" id="IPR039425">
    <property type="entry name" value="RNA_pol_sigma-70-like"/>
</dbReference>
<dbReference type="Pfam" id="PF04545">
    <property type="entry name" value="Sigma70_r4"/>
    <property type="match status" value="1"/>
</dbReference>
<dbReference type="Gene3D" id="1.10.10.10">
    <property type="entry name" value="Winged helix-like DNA-binding domain superfamily/Winged helix DNA-binding domain"/>
    <property type="match status" value="1"/>
</dbReference>
<dbReference type="InterPro" id="IPR036388">
    <property type="entry name" value="WH-like_DNA-bd_sf"/>
</dbReference>
<dbReference type="PATRIC" id="fig|700597.3.peg.5026"/>
<dbReference type="Gene3D" id="1.10.1740.10">
    <property type="match status" value="1"/>
</dbReference>
<feature type="domain" description="RNA polymerase sigma-70 region 4" evidence="6">
    <location>
        <begin position="148"/>
        <end position="195"/>
    </location>
</feature>
<evidence type="ECO:0000256" key="3">
    <source>
        <dbReference type="ARBA" id="ARBA00023082"/>
    </source>
</evidence>
<dbReference type="Proteomes" id="UP000004217">
    <property type="component" value="Unassembled WGS sequence"/>
</dbReference>
<evidence type="ECO:0000256" key="1">
    <source>
        <dbReference type="ARBA" id="ARBA00010641"/>
    </source>
</evidence>
<dbReference type="SUPFAM" id="SSF88946">
    <property type="entry name" value="Sigma2 domain of RNA polymerase sigma factors"/>
    <property type="match status" value="1"/>
</dbReference>
<comment type="caution">
    <text evidence="7">The sequence shown here is derived from an EMBL/GenBank/DDBJ whole genome shotgun (WGS) entry which is preliminary data.</text>
</comment>
<dbReference type="SUPFAM" id="SSF88659">
    <property type="entry name" value="Sigma3 and sigma4 domains of RNA polymerase sigma factors"/>
    <property type="match status" value="1"/>
</dbReference>
<dbReference type="InterPro" id="IPR013325">
    <property type="entry name" value="RNA_pol_sigma_r2"/>
</dbReference>
<sequence>MTPPPSAARPPRSASAPDGAAPAPSEEAAPARGLVRGDEAGPATVYRRWSPLVHTPARRALDDAGEAEDVTQRVFIGVRPGRRGHRTERGPIAGRISGVTRREIADAPSARTRRGALAACAGLRPVPGRAGDGRCTDAARDRLLVRDALAGLPEAPQRVLRPAFHEDPARTQIARRAGRPLGTVNCRERRGLRRLHRSLREDAGT</sequence>
<evidence type="ECO:0000256" key="4">
    <source>
        <dbReference type="ARBA" id="ARBA00023163"/>
    </source>
</evidence>
<feature type="region of interest" description="Disordered" evidence="5">
    <location>
        <begin position="1"/>
        <end position="39"/>
    </location>
</feature>
<organism evidence="7 8">
    <name type="scientific">Streptomyces zinciresistens K42</name>
    <dbReference type="NCBI Taxonomy" id="700597"/>
    <lineage>
        <taxon>Bacteria</taxon>
        <taxon>Bacillati</taxon>
        <taxon>Actinomycetota</taxon>
        <taxon>Actinomycetes</taxon>
        <taxon>Kitasatosporales</taxon>
        <taxon>Streptomycetaceae</taxon>
        <taxon>Streptomyces</taxon>
    </lineage>
</organism>
<dbReference type="AlphaFoldDB" id="G2GHX9"/>
<feature type="compositionally biased region" description="Low complexity" evidence="5">
    <location>
        <begin position="9"/>
        <end position="33"/>
    </location>
</feature>
<evidence type="ECO:0000256" key="5">
    <source>
        <dbReference type="SAM" id="MobiDB-lite"/>
    </source>
</evidence>
<keyword evidence="8" id="KW-1185">Reference proteome</keyword>
<name>G2GHX9_9ACTN</name>
<reference evidence="7 8" key="1">
    <citation type="submission" date="2011-08" db="EMBL/GenBank/DDBJ databases">
        <authorList>
            <person name="Lin Y."/>
            <person name="Hao X."/>
            <person name="Johnstone L."/>
            <person name="Miller S.J."/>
            <person name="Wei G."/>
            <person name="Rensing C."/>
        </authorList>
    </citation>
    <scope>NUCLEOTIDE SEQUENCE [LARGE SCALE GENOMIC DNA]</scope>
    <source>
        <strain evidence="7 8">K42</strain>
    </source>
</reference>
<gene>
    <name evidence="7" type="ORF">SZN_25594</name>
</gene>
<dbReference type="InterPro" id="IPR013324">
    <property type="entry name" value="RNA_pol_sigma_r3/r4-like"/>
</dbReference>
<proteinExistence type="inferred from homology"/>
<evidence type="ECO:0000313" key="7">
    <source>
        <dbReference type="EMBL" id="EGX56902.1"/>
    </source>
</evidence>
<dbReference type="GO" id="GO:0016987">
    <property type="term" value="F:sigma factor activity"/>
    <property type="evidence" value="ECO:0007669"/>
    <property type="project" value="UniProtKB-KW"/>
</dbReference>
<dbReference type="OrthoDB" id="5243766at2"/>
<dbReference type="RefSeq" id="WP_007500177.1">
    <property type="nucleotide sequence ID" value="NZ_AGBF01000117.1"/>
</dbReference>